<dbReference type="PANTHER" id="PTHR21538:SF23">
    <property type="entry name" value="ANILLIN"/>
    <property type="match status" value="1"/>
</dbReference>
<dbReference type="KEGG" id="tpal:117642019"/>
<feature type="region of interest" description="Disordered" evidence="1">
    <location>
        <begin position="159"/>
        <end position="184"/>
    </location>
</feature>
<dbReference type="PROSITE" id="PS50003">
    <property type="entry name" value="PH_DOMAIN"/>
    <property type="match status" value="1"/>
</dbReference>
<keyword evidence="3" id="KW-1185">Reference proteome</keyword>
<dbReference type="GO" id="GO:0000281">
    <property type="term" value="P:mitotic cytokinesis"/>
    <property type="evidence" value="ECO:0007669"/>
    <property type="project" value="TreeGrafter"/>
</dbReference>
<dbReference type="InterPro" id="IPR001849">
    <property type="entry name" value="PH_domain"/>
</dbReference>
<dbReference type="InterPro" id="IPR051364">
    <property type="entry name" value="Cytokinesis/Rho-signaling"/>
</dbReference>
<dbReference type="SUPFAM" id="SSF50729">
    <property type="entry name" value="PH domain-like"/>
    <property type="match status" value="1"/>
</dbReference>
<evidence type="ECO:0000259" key="2">
    <source>
        <dbReference type="PROSITE" id="PS50003"/>
    </source>
</evidence>
<dbReference type="InterPro" id="IPR037840">
    <property type="entry name" value="PH_Anillin"/>
</dbReference>
<accession>A0A6P8YGK9</accession>
<feature type="region of interest" description="Disordered" evidence="1">
    <location>
        <begin position="28"/>
        <end position="47"/>
    </location>
</feature>
<feature type="compositionally biased region" description="Basic and acidic residues" evidence="1">
    <location>
        <begin position="173"/>
        <end position="184"/>
    </location>
</feature>
<dbReference type="InterPro" id="IPR012966">
    <property type="entry name" value="AHD"/>
</dbReference>
<evidence type="ECO:0000313" key="3">
    <source>
        <dbReference type="Proteomes" id="UP000515158"/>
    </source>
</evidence>
<evidence type="ECO:0000313" key="4">
    <source>
        <dbReference type="RefSeq" id="XP_034235675.1"/>
    </source>
</evidence>
<dbReference type="Proteomes" id="UP000515158">
    <property type="component" value="Unplaced"/>
</dbReference>
<dbReference type="GeneID" id="117642019"/>
<dbReference type="GO" id="GO:0005826">
    <property type="term" value="C:actomyosin contractile ring"/>
    <property type="evidence" value="ECO:0007669"/>
    <property type="project" value="TreeGrafter"/>
</dbReference>
<evidence type="ECO:0000313" key="5">
    <source>
        <dbReference type="RefSeq" id="XP_034235676.1"/>
    </source>
</evidence>
<dbReference type="InterPro" id="IPR011993">
    <property type="entry name" value="PH-like_dom_sf"/>
</dbReference>
<dbReference type="SMART" id="SM00233">
    <property type="entry name" value="PH"/>
    <property type="match status" value="1"/>
</dbReference>
<sequence length="712" mass="79219">MPTSSEIEREIRQRAERRKQELLEALRGGVLGQSKISSNDKASVQKGLDMPVTWAEMRRRSAGGKENESPKRVSDLLYPARPARSVYNSPLIKTNRSPLWKSPLSCADLSLSPNGLGTSSSRDELKAKSQELGALSTSISTEPTAPLLSDFSPRKNTLLSKDQRLYPSLPRAGPDEGLKSPNEEKKIKEQCNRLTANASRKSSHDSFVHSVRSKFENINNTPLTTFTGDNTSDGYSFGKNSEDDIEDTYDMDRFLEEALGSALHLNSTIADDRSTDFSAEDSLHSIESYRTPTKICPTSTVRSSVRLSKPTPVPAAGTYSIAKSAVHNDKVSHLLKDADAHQQVIAQASKALTICRSSKTFFNSSSLVDAERLLLLATMRHKAVLDDIRGLLPHPESTKDFKGRLCASEISAQIKGDSLKWGKTENDKDLWFLCVLSHGQEVIASEAVAYEPGVKFITFTSKLELSNLSASFVALLQIYTLRTYKPQLSHKSKLSKACKLLRRRSKSCLDHTGSSEQLLHLRTPAFALSGSVSVDLSQISSTQPQTLQLDKVPIMSPLRGSVSVRLSTCLTNSIELSGFLTILEKVGLRSHAWQRRWCHLSDLRLHFWNYPADQDEKVPIDIIDLRCCSSEKVEVAPRHLCARSRTVMLETTRLSSPYDMNSTIMECNSDTTVVRYFLSFDSAKEMSEWVSVLNQVLSSIKEWNLKECIMHA</sequence>
<dbReference type="PANTHER" id="PTHR21538">
    <property type="entry name" value="ANILLIN/RHOTEKIN RTKN"/>
    <property type="match status" value="1"/>
</dbReference>
<dbReference type="Pfam" id="PF08174">
    <property type="entry name" value="Anillin"/>
    <property type="match status" value="1"/>
</dbReference>
<dbReference type="Pfam" id="PF00169">
    <property type="entry name" value="PH"/>
    <property type="match status" value="1"/>
</dbReference>
<organism evidence="5">
    <name type="scientific">Thrips palmi</name>
    <name type="common">Melon thrips</name>
    <dbReference type="NCBI Taxonomy" id="161013"/>
    <lineage>
        <taxon>Eukaryota</taxon>
        <taxon>Metazoa</taxon>
        <taxon>Ecdysozoa</taxon>
        <taxon>Arthropoda</taxon>
        <taxon>Hexapoda</taxon>
        <taxon>Insecta</taxon>
        <taxon>Pterygota</taxon>
        <taxon>Neoptera</taxon>
        <taxon>Paraneoptera</taxon>
        <taxon>Thysanoptera</taxon>
        <taxon>Terebrantia</taxon>
        <taxon>Thripoidea</taxon>
        <taxon>Thripidae</taxon>
        <taxon>Thrips</taxon>
    </lineage>
</organism>
<dbReference type="RefSeq" id="XP_034235676.1">
    <property type="nucleotide sequence ID" value="XM_034379785.1"/>
</dbReference>
<evidence type="ECO:0000256" key="1">
    <source>
        <dbReference type="SAM" id="MobiDB-lite"/>
    </source>
</evidence>
<dbReference type="CDD" id="cd01263">
    <property type="entry name" value="PH_anillin"/>
    <property type="match status" value="1"/>
</dbReference>
<reference evidence="4 5" key="1">
    <citation type="submission" date="2025-04" db="UniProtKB">
        <authorList>
            <consortium name="RefSeq"/>
        </authorList>
    </citation>
    <scope>IDENTIFICATION</scope>
    <source>
        <tissue evidence="4 5">Total insect</tissue>
    </source>
</reference>
<dbReference type="GO" id="GO:0031106">
    <property type="term" value="P:septin ring organization"/>
    <property type="evidence" value="ECO:0007669"/>
    <property type="project" value="TreeGrafter"/>
</dbReference>
<dbReference type="RefSeq" id="XP_034235675.1">
    <property type="nucleotide sequence ID" value="XM_034379784.1"/>
</dbReference>
<dbReference type="Gene3D" id="2.30.29.30">
    <property type="entry name" value="Pleckstrin-homology domain (PH domain)/Phosphotyrosine-binding domain (PTB)"/>
    <property type="match status" value="1"/>
</dbReference>
<gene>
    <name evidence="4 5" type="primary">LOC117642019</name>
</gene>
<feature type="region of interest" description="Disordered" evidence="1">
    <location>
        <begin position="134"/>
        <end position="153"/>
    </location>
</feature>
<protein>
    <submittedName>
        <fullName evidence="4 5">Anillin-like</fullName>
    </submittedName>
</protein>
<dbReference type="GO" id="GO:0000915">
    <property type="term" value="P:actomyosin contractile ring assembly"/>
    <property type="evidence" value="ECO:0007669"/>
    <property type="project" value="TreeGrafter"/>
</dbReference>
<proteinExistence type="predicted"/>
<feature type="domain" description="PH" evidence="2">
    <location>
        <begin position="573"/>
        <end position="698"/>
    </location>
</feature>
<dbReference type="AlphaFoldDB" id="A0A6P8YGK9"/>
<name>A0A6P8YGK9_THRPL</name>
<dbReference type="OrthoDB" id="5915976at2759"/>